<dbReference type="PROSITE" id="PS50297">
    <property type="entry name" value="ANK_REP_REGION"/>
    <property type="match status" value="2"/>
</dbReference>
<dbReference type="Pfam" id="PF12796">
    <property type="entry name" value="Ank_2"/>
    <property type="match status" value="1"/>
</dbReference>
<dbReference type="PRINTS" id="PR01415">
    <property type="entry name" value="ANKYRIN"/>
</dbReference>
<dbReference type="SUPFAM" id="SSF48403">
    <property type="entry name" value="Ankyrin repeat"/>
    <property type="match status" value="1"/>
</dbReference>
<evidence type="ECO:0000313" key="4">
    <source>
        <dbReference type="EMBL" id="GAS98606.1"/>
    </source>
</evidence>
<name>A0A100WI37_MYCCR</name>
<dbReference type="Gene3D" id="1.25.40.20">
    <property type="entry name" value="Ankyrin repeat-containing domain"/>
    <property type="match status" value="2"/>
</dbReference>
<feature type="repeat" description="ANK" evidence="3">
    <location>
        <begin position="1"/>
        <end position="33"/>
    </location>
</feature>
<evidence type="ECO:0000256" key="2">
    <source>
        <dbReference type="ARBA" id="ARBA00023043"/>
    </source>
</evidence>
<accession>A0A100WI37</accession>
<keyword evidence="1" id="KW-0677">Repeat</keyword>
<evidence type="ECO:0000313" key="5">
    <source>
        <dbReference type="Proteomes" id="UP000069443"/>
    </source>
</evidence>
<dbReference type="SMART" id="SM00248">
    <property type="entry name" value="ANK"/>
    <property type="match status" value="3"/>
</dbReference>
<evidence type="ECO:0000256" key="1">
    <source>
        <dbReference type="ARBA" id="ARBA00022737"/>
    </source>
</evidence>
<feature type="repeat" description="ANK" evidence="3">
    <location>
        <begin position="67"/>
        <end position="100"/>
    </location>
</feature>
<feature type="repeat" description="ANK" evidence="3">
    <location>
        <begin position="34"/>
        <end position="66"/>
    </location>
</feature>
<reference evidence="5" key="2">
    <citation type="submission" date="2016-02" db="EMBL/GenBank/DDBJ databases">
        <title>Draft genome sequence of five rapidly growing Mycobacterium species.</title>
        <authorList>
            <person name="Katahira K."/>
            <person name="Gotou Y."/>
            <person name="Iida K."/>
            <person name="Ogura Y."/>
            <person name="Hayashi T."/>
        </authorList>
    </citation>
    <scope>NUCLEOTIDE SEQUENCE [LARGE SCALE GENOMIC DNA]</scope>
    <source>
        <strain evidence="5">JCM15298</strain>
    </source>
</reference>
<keyword evidence="5" id="KW-1185">Reference proteome</keyword>
<evidence type="ECO:0000256" key="3">
    <source>
        <dbReference type="PROSITE-ProRule" id="PRU00023"/>
    </source>
</evidence>
<dbReference type="STRING" id="228230.RMCC_5571"/>
<dbReference type="InterPro" id="IPR036770">
    <property type="entry name" value="Ankyrin_rpt-contain_sf"/>
</dbReference>
<keyword evidence="2 3" id="KW-0040">ANK repeat</keyword>
<dbReference type="Pfam" id="PF00023">
    <property type="entry name" value="Ank"/>
    <property type="match status" value="1"/>
</dbReference>
<dbReference type="AlphaFoldDB" id="A0A100WI37"/>
<dbReference type="InterPro" id="IPR002110">
    <property type="entry name" value="Ankyrin_rpt"/>
</dbReference>
<gene>
    <name evidence="4" type="ORF">RMCC_5571</name>
</gene>
<dbReference type="EMBL" id="BCSY01000086">
    <property type="protein sequence ID" value="GAS98606.1"/>
    <property type="molecule type" value="Genomic_DNA"/>
</dbReference>
<reference evidence="5" key="1">
    <citation type="journal article" date="2016" name="Genome Announc.">
        <title>Draft Genome Sequences of Five Rapidly Growing Mycobacterium Species, M. thermoresistibile, M. fortuitum subsp. acetamidolyticum, M. canariasense, M. brisbanense, and M. novocastrense.</title>
        <authorList>
            <person name="Katahira K."/>
            <person name="Ogura Y."/>
            <person name="Gotoh Y."/>
            <person name="Hayashi T."/>
        </authorList>
    </citation>
    <scope>NUCLEOTIDE SEQUENCE [LARGE SCALE GENOMIC DNA]</scope>
    <source>
        <strain evidence="5">JCM15298</strain>
    </source>
</reference>
<dbReference type="Proteomes" id="UP000069443">
    <property type="component" value="Unassembled WGS sequence"/>
</dbReference>
<dbReference type="PANTHER" id="PTHR24171">
    <property type="entry name" value="ANKYRIN REPEAT DOMAIN-CONTAINING PROTEIN 39-RELATED"/>
    <property type="match status" value="1"/>
</dbReference>
<sequence length="125" mass="13566">MARTPLHQAAVRATQDSVRHTIGEGYDVNEPDADGLTPLHMAAINNNYGAAKTLLEAGADVDPQDKWGNTPLNRAVFEEDTDDLVPLLVDYGANPSLENYHGHSPLSEAERYGKADCLSMFKNAT</sequence>
<comment type="caution">
    <text evidence="4">The sequence shown here is derived from an EMBL/GenBank/DDBJ whole genome shotgun (WGS) entry which is preliminary data.</text>
</comment>
<organism evidence="4 5">
    <name type="scientific">Mycolicibacterium canariasense</name>
    <name type="common">Mycobacterium canariasense</name>
    <dbReference type="NCBI Taxonomy" id="228230"/>
    <lineage>
        <taxon>Bacteria</taxon>
        <taxon>Bacillati</taxon>
        <taxon>Actinomycetota</taxon>
        <taxon>Actinomycetes</taxon>
        <taxon>Mycobacteriales</taxon>
        <taxon>Mycobacteriaceae</taxon>
        <taxon>Mycolicibacterium</taxon>
    </lineage>
</organism>
<dbReference type="PANTHER" id="PTHR24171:SF9">
    <property type="entry name" value="ANKYRIN REPEAT DOMAIN-CONTAINING PROTEIN 39"/>
    <property type="match status" value="1"/>
</dbReference>
<protein>
    <submittedName>
        <fullName evidence="4">Ankyrin</fullName>
    </submittedName>
</protein>
<dbReference type="OrthoDB" id="928522at2"/>
<dbReference type="RefSeq" id="WP_064961391.1">
    <property type="nucleotide sequence ID" value="NZ_BCSY01000086.1"/>
</dbReference>
<proteinExistence type="predicted"/>
<dbReference type="PROSITE" id="PS50088">
    <property type="entry name" value="ANK_REPEAT"/>
    <property type="match status" value="3"/>
</dbReference>